<protein>
    <submittedName>
        <fullName evidence="1">Uncharacterized protein</fullName>
    </submittedName>
</protein>
<organism evidence="1">
    <name type="scientific">Anguilla anguilla</name>
    <name type="common">European freshwater eel</name>
    <name type="synonym">Muraena anguilla</name>
    <dbReference type="NCBI Taxonomy" id="7936"/>
    <lineage>
        <taxon>Eukaryota</taxon>
        <taxon>Metazoa</taxon>
        <taxon>Chordata</taxon>
        <taxon>Craniata</taxon>
        <taxon>Vertebrata</taxon>
        <taxon>Euteleostomi</taxon>
        <taxon>Actinopterygii</taxon>
        <taxon>Neopterygii</taxon>
        <taxon>Teleostei</taxon>
        <taxon>Anguilliformes</taxon>
        <taxon>Anguillidae</taxon>
        <taxon>Anguilla</taxon>
    </lineage>
</organism>
<reference evidence="1" key="2">
    <citation type="journal article" date="2015" name="Fish Shellfish Immunol.">
        <title>Early steps in the European eel (Anguilla anguilla)-Vibrio vulnificus interaction in the gills: Role of the RtxA13 toxin.</title>
        <authorList>
            <person name="Callol A."/>
            <person name="Pajuelo D."/>
            <person name="Ebbesson L."/>
            <person name="Teles M."/>
            <person name="MacKenzie S."/>
            <person name="Amaro C."/>
        </authorList>
    </citation>
    <scope>NUCLEOTIDE SEQUENCE</scope>
</reference>
<dbReference type="EMBL" id="GBXM01074014">
    <property type="protein sequence ID" value="JAH34563.1"/>
    <property type="molecule type" value="Transcribed_RNA"/>
</dbReference>
<evidence type="ECO:0000313" key="1">
    <source>
        <dbReference type="EMBL" id="JAH34563.1"/>
    </source>
</evidence>
<sequence>MSEDPAGYRAFSPYGVTCHLGGKTMQRWYCKGFLRQLAENTLCRHSF</sequence>
<reference evidence="1" key="1">
    <citation type="submission" date="2014-11" db="EMBL/GenBank/DDBJ databases">
        <authorList>
            <person name="Amaro Gonzalez C."/>
        </authorList>
    </citation>
    <scope>NUCLEOTIDE SEQUENCE</scope>
</reference>
<dbReference type="AlphaFoldDB" id="A0A0E9S208"/>
<name>A0A0E9S208_ANGAN</name>
<accession>A0A0E9S208</accession>
<proteinExistence type="predicted"/>